<keyword evidence="2" id="KW-0677">Repeat</keyword>
<dbReference type="Gene3D" id="3.30.710.10">
    <property type="entry name" value="Potassium Channel Kv1.1, Chain A"/>
    <property type="match status" value="1"/>
</dbReference>
<dbReference type="PROSITE" id="PS50097">
    <property type="entry name" value="BTB"/>
    <property type="match status" value="1"/>
</dbReference>
<sequence length="564" mass="57863">MRTQVLAVNQIRAVVARPLPAAPERSEVLVFCQFGICPLIITQEGHDAAQQGEGGNPAAMRAARGAQLGGPLDLSGEVTEYIEKVCAAAYNPQSDSVVMAVPGALLALDADDVVTVLAGDPDHGAAAEWRDGVDDEARIGNPLFLAAGGAPGVLYLTEACRKAGNNNSALRQVQLLEGSCGLQTTLIMVGCGCVVHNPRTGDLLFAGTPTSISRLLMPIGAEPVAGIRYSRTPVDGPAALLAHFTDIKALAADEHGNVFILDGGLLRVMRRGGGVQTLEWDPPSDGGFDRMVVLPDGRLALWRQGGGSLHLVELGREELGGDGWMPEDVAAGPSSSAAVATAAGGARKRQRSTASLAGDLGALLGTWCGERDGGSGGGHTGAGAATSDVVIIAGAGASGNGGGEDGGGGDARRSFPAHRAILAARCPYFRHLFAGGFADSSAPRVELPGAEPEALAAVLRHIYTGDPGDLAEGLLRPVAELADRLLLPELRDHVAARLVRSVTPGTVVDAMLWADRAGAGMEGLLRRLAAYFAAHRAEVAAQAAGGLEELVSKGSPGLLRRLLA</sequence>
<evidence type="ECO:0000259" key="4">
    <source>
        <dbReference type="PROSITE" id="PS50097"/>
    </source>
</evidence>
<name>A0A150FXW7_GONPE</name>
<organism evidence="5 6">
    <name type="scientific">Gonium pectorale</name>
    <name type="common">Green alga</name>
    <dbReference type="NCBI Taxonomy" id="33097"/>
    <lineage>
        <taxon>Eukaryota</taxon>
        <taxon>Viridiplantae</taxon>
        <taxon>Chlorophyta</taxon>
        <taxon>core chlorophytes</taxon>
        <taxon>Chlorophyceae</taxon>
        <taxon>CS clade</taxon>
        <taxon>Chlamydomonadales</taxon>
        <taxon>Volvocaceae</taxon>
        <taxon>Gonium</taxon>
    </lineage>
</organism>
<dbReference type="STRING" id="33097.A0A150FXW7"/>
<comment type="caution">
    <text evidence="5">The sequence shown here is derived from an EMBL/GenBank/DDBJ whole genome shotgun (WGS) entry which is preliminary data.</text>
</comment>
<reference evidence="6" key="1">
    <citation type="journal article" date="2016" name="Nat. Commun.">
        <title>The Gonium pectorale genome demonstrates co-option of cell cycle regulation during the evolution of multicellularity.</title>
        <authorList>
            <person name="Hanschen E.R."/>
            <person name="Marriage T.N."/>
            <person name="Ferris P.J."/>
            <person name="Hamaji T."/>
            <person name="Toyoda A."/>
            <person name="Fujiyama A."/>
            <person name="Neme R."/>
            <person name="Noguchi H."/>
            <person name="Minakuchi Y."/>
            <person name="Suzuki M."/>
            <person name="Kawai-Toyooka H."/>
            <person name="Smith D.R."/>
            <person name="Sparks H."/>
            <person name="Anderson J."/>
            <person name="Bakaric R."/>
            <person name="Luria V."/>
            <person name="Karger A."/>
            <person name="Kirschner M.W."/>
            <person name="Durand P.M."/>
            <person name="Michod R.E."/>
            <person name="Nozaki H."/>
            <person name="Olson B.J."/>
        </authorList>
    </citation>
    <scope>NUCLEOTIDE SEQUENCE [LARGE SCALE GENOMIC DNA]</scope>
    <source>
        <strain evidence="6">NIES-2863</strain>
    </source>
</reference>
<evidence type="ECO:0000313" key="6">
    <source>
        <dbReference type="Proteomes" id="UP000075714"/>
    </source>
</evidence>
<dbReference type="AlphaFoldDB" id="A0A150FXW7"/>
<evidence type="ECO:0000256" key="3">
    <source>
        <dbReference type="ARBA" id="ARBA00023043"/>
    </source>
</evidence>
<dbReference type="Proteomes" id="UP000075714">
    <property type="component" value="Unassembled WGS sequence"/>
</dbReference>
<protein>
    <recommendedName>
        <fullName evidence="4">BTB domain-containing protein</fullName>
    </recommendedName>
</protein>
<dbReference type="InterPro" id="IPR000210">
    <property type="entry name" value="BTB/POZ_dom"/>
</dbReference>
<evidence type="ECO:0000313" key="5">
    <source>
        <dbReference type="EMBL" id="KXZ42446.1"/>
    </source>
</evidence>
<comment type="pathway">
    <text evidence="1">Protein modification; protein ubiquitination.</text>
</comment>
<dbReference type="GO" id="GO:0000151">
    <property type="term" value="C:ubiquitin ligase complex"/>
    <property type="evidence" value="ECO:0007669"/>
    <property type="project" value="TreeGrafter"/>
</dbReference>
<evidence type="ECO:0000256" key="2">
    <source>
        <dbReference type="ARBA" id="ARBA00022737"/>
    </source>
</evidence>
<feature type="domain" description="BTB" evidence="4">
    <location>
        <begin position="387"/>
        <end position="466"/>
    </location>
</feature>
<dbReference type="SUPFAM" id="SSF54695">
    <property type="entry name" value="POZ domain"/>
    <property type="match status" value="1"/>
</dbReference>
<keyword evidence="3" id="KW-0040">ANK repeat</keyword>
<dbReference type="InterPro" id="IPR044515">
    <property type="entry name" value="ABTB1"/>
</dbReference>
<gene>
    <name evidence="5" type="ORF">GPECTOR_145g737</name>
</gene>
<proteinExistence type="predicted"/>
<dbReference type="OrthoDB" id="534632at2759"/>
<dbReference type="PANTHER" id="PTHR46231">
    <property type="entry name" value="ANKYRIN REPEAT AND BTB/POZ DOMAIN-CONTAINING PROTEIN 1"/>
    <property type="match status" value="1"/>
</dbReference>
<accession>A0A150FXW7</accession>
<dbReference type="SMART" id="SM00225">
    <property type="entry name" value="BTB"/>
    <property type="match status" value="1"/>
</dbReference>
<dbReference type="CDD" id="cd18186">
    <property type="entry name" value="BTB_POZ_ZBTB_KLHL-like"/>
    <property type="match status" value="1"/>
</dbReference>
<dbReference type="Pfam" id="PF00651">
    <property type="entry name" value="BTB"/>
    <property type="match status" value="1"/>
</dbReference>
<dbReference type="PANTHER" id="PTHR46231:SF1">
    <property type="entry name" value="ANKYRIN REPEAT AND BTB_POZ DOMAIN-CONTAINING PROTEIN 1"/>
    <property type="match status" value="1"/>
</dbReference>
<dbReference type="EMBL" id="LSYV01000145">
    <property type="protein sequence ID" value="KXZ42446.1"/>
    <property type="molecule type" value="Genomic_DNA"/>
</dbReference>
<keyword evidence="6" id="KW-1185">Reference proteome</keyword>
<dbReference type="InterPro" id="IPR011333">
    <property type="entry name" value="SKP1/BTB/POZ_sf"/>
</dbReference>
<dbReference type="GO" id="GO:0005737">
    <property type="term" value="C:cytoplasm"/>
    <property type="evidence" value="ECO:0007669"/>
    <property type="project" value="TreeGrafter"/>
</dbReference>
<evidence type="ECO:0000256" key="1">
    <source>
        <dbReference type="ARBA" id="ARBA00004906"/>
    </source>
</evidence>